<dbReference type="PANTHER" id="PTHR33070:SF75">
    <property type="entry name" value="SELECTION_UPKEEP OF INTRAEPITHELIAL T-CELLS PROTEIN"/>
    <property type="match status" value="1"/>
</dbReference>
<dbReference type="PANTHER" id="PTHR33070">
    <property type="entry name" value="OS06G0725500 PROTEIN"/>
    <property type="match status" value="1"/>
</dbReference>
<reference evidence="4" key="3">
    <citation type="submission" date="2015-04" db="UniProtKB">
        <authorList>
            <consortium name="EnsemblPlants"/>
        </authorList>
    </citation>
    <scope>IDENTIFICATION</scope>
    <source>
        <strain evidence="4">cv. Jemalong A17</strain>
    </source>
</reference>
<protein>
    <submittedName>
        <fullName evidence="2">DUF241 domain protein</fullName>
    </submittedName>
</protein>
<evidence type="ECO:0000313" key="2">
    <source>
        <dbReference type="EMBL" id="AES95269.1"/>
    </source>
</evidence>
<gene>
    <name evidence="4" type="primary">11408561</name>
    <name evidence="2" type="ordered locus">MTR_5g023650</name>
    <name evidence="3" type="ORF">MtrunA17_Chr5g0406631</name>
</gene>
<dbReference type="KEGG" id="mtr:11408561"/>
<dbReference type="HOGENOM" id="CLU_017798_1_1_1"/>
<accession>G7K002</accession>
<dbReference type="AlphaFoldDB" id="G7K002"/>
<dbReference type="PaxDb" id="3880-AES95269"/>
<dbReference type="Proteomes" id="UP000002051">
    <property type="component" value="Chromosome 5"/>
</dbReference>
<organism evidence="2 5">
    <name type="scientific">Medicago truncatula</name>
    <name type="common">Barrel medic</name>
    <name type="synonym">Medicago tribuloides</name>
    <dbReference type="NCBI Taxonomy" id="3880"/>
    <lineage>
        <taxon>Eukaryota</taxon>
        <taxon>Viridiplantae</taxon>
        <taxon>Streptophyta</taxon>
        <taxon>Embryophyta</taxon>
        <taxon>Tracheophyta</taxon>
        <taxon>Spermatophyta</taxon>
        <taxon>Magnoliopsida</taxon>
        <taxon>eudicotyledons</taxon>
        <taxon>Gunneridae</taxon>
        <taxon>Pentapetalae</taxon>
        <taxon>rosids</taxon>
        <taxon>fabids</taxon>
        <taxon>Fabales</taxon>
        <taxon>Fabaceae</taxon>
        <taxon>Papilionoideae</taxon>
        <taxon>50 kb inversion clade</taxon>
        <taxon>NPAAA clade</taxon>
        <taxon>Hologalegina</taxon>
        <taxon>IRL clade</taxon>
        <taxon>Trifolieae</taxon>
        <taxon>Medicago</taxon>
    </lineage>
</organism>
<dbReference type="STRING" id="3880.G7K002"/>
<dbReference type="EMBL" id="CM001221">
    <property type="protein sequence ID" value="AES95269.1"/>
    <property type="molecule type" value="Genomic_DNA"/>
</dbReference>
<reference evidence="2 5" key="2">
    <citation type="journal article" date="2014" name="BMC Genomics">
        <title>An improved genome release (version Mt4.0) for the model legume Medicago truncatula.</title>
        <authorList>
            <person name="Tang H."/>
            <person name="Krishnakumar V."/>
            <person name="Bidwell S."/>
            <person name="Rosen B."/>
            <person name="Chan A."/>
            <person name="Zhou S."/>
            <person name="Gentzbittel L."/>
            <person name="Childs K.L."/>
            <person name="Yandell M."/>
            <person name="Gundlach H."/>
            <person name="Mayer K.F."/>
            <person name="Schwartz D.C."/>
            <person name="Town C.D."/>
        </authorList>
    </citation>
    <scope>GENOME REANNOTATION</scope>
    <source>
        <strain evidence="4 5">cv. Jemalong A17</strain>
    </source>
</reference>
<feature type="compositionally biased region" description="Polar residues" evidence="1">
    <location>
        <begin position="13"/>
        <end position="25"/>
    </location>
</feature>
<feature type="region of interest" description="Disordered" evidence="1">
    <location>
        <begin position="1"/>
        <end position="25"/>
    </location>
</feature>
<dbReference type="Pfam" id="PF03087">
    <property type="entry name" value="BPS1"/>
    <property type="match status" value="1"/>
</dbReference>
<name>G7K002_MEDTR</name>
<dbReference type="eggNOG" id="ENOG502QURS">
    <property type="taxonomic scope" value="Eukaryota"/>
</dbReference>
<dbReference type="OrthoDB" id="1701699at2759"/>
<keyword evidence="5" id="KW-1185">Reference proteome</keyword>
<proteinExistence type="predicted"/>
<reference evidence="2 5" key="1">
    <citation type="journal article" date="2011" name="Nature">
        <title>The Medicago genome provides insight into the evolution of rhizobial symbioses.</title>
        <authorList>
            <person name="Young N.D."/>
            <person name="Debelle F."/>
            <person name="Oldroyd G.E."/>
            <person name="Geurts R."/>
            <person name="Cannon S.B."/>
            <person name="Udvardi M.K."/>
            <person name="Benedito V.A."/>
            <person name="Mayer K.F."/>
            <person name="Gouzy J."/>
            <person name="Schoof H."/>
            <person name="Van de Peer Y."/>
            <person name="Proost S."/>
            <person name="Cook D.R."/>
            <person name="Meyers B.C."/>
            <person name="Spannagl M."/>
            <person name="Cheung F."/>
            <person name="De Mita S."/>
            <person name="Krishnakumar V."/>
            <person name="Gundlach H."/>
            <person name="Zhou S."/>
            <person name="Mudge J."/>
            <person name="Bharti A.K."/>
            <person name="Murray J.D."/>
            <person name="Naoumkina M.A."/>
            <person name="Rosen B."/>
            <person name="Silverstein K.A."/>
            <person name="Tang H."/>
            <person name="Rombauts S."/>
            <person name="Zhao P.X."/>
            <person name="Zhou P."/>
            <person name="Barbe V."/>
            <person name="Bardou P."/>
            <person name="Bechner M."/>
            <person name="Bellec A."/>
            <person name="Berger A."/>
            <person name="Berges H."/>
            <person name="Bidwell S."/>
            <person name="Bisseling T."/>
            <person name="Choisne N."/>
            <person name="Couloux A."/>
            <person name="Denny R."/>
            <person name="Deshpande S."/>
            <person name="Dai X."/>
            <person name="Doyle J.J."/>
            <person name="Dudez A.M."/>
            <person name="Farmer A.D."/>
            <person name="Fouteau S."/>
            <person name="Franken C."/>
            <person name="Gibelin C."/>
            <person name="Gish J."/>
            <person name="Goldstein S."/>
            <person name="Gonzalez A.J."/>
            <person name="Green P.J."/>
            <person name="Hallab A."/>
            <person name="Hartog M."/>
            <person name="Hua A."/>
            <person name="Humphray S.J."/>
            <person name="Jeong D.H."/>
            <person name="Jing Y."/>
            <person name="Jocker A."/>
            <person name="Kenton S.M."/>
            <person name="Kim D.J."/>
            <person name="Klee K."/>
            <person name="Lai H."/>
            <person name="Lang C."/>
            <person name="Lin S."/>
            <person name="Macmil S.L."/>
            <person name="Magdelenat G."/>
            <person name="Matthews L."/>
            <person name="McCorrison J."/>
            <person name="Monaghan E.L."/>
            <person name="Mun J.H."/>
            <person name="Najar F.Z."/>
            <person name="Nicholson C."/>
            <person name="Noirot C."/>
            <person name="O'Bleness M."/>
            <person name="Paule C.R."/>
            <person name="Poulain J."/>
            <person name="Prion F."/>
            <person name="Qin B."/>
            <person name="Qu C."/>
            <person name="Retzel E.F."/>
            <person name="Riddle C."/>
            <person name="Sallet E."/>
            <person name="Samain S."/>
            <person name="Samson N."/>
            <person name="Sanders I."/>
            <person name="Saurat O."/>
            <person name="Scarpelli C."/>
            <person name="Schiex T."/>
            <person name="Segurens B."/>
            <person name="Severin A.J."/>
            <person name="Sherrier D.J."/>
            <person name="Shi R."/>
            <person name="Sims S."/>
            <person name="Singer S.R."/>
            <person name="Sinharoy S."/>
            <person name="Sterck L."/>
            <person name="Viollet A."/>
            <person name="Wang B.B."/>
            <person name="Wang K."/>
            <person name="Wang M."/>
            <person name="Wang X."/>
            <person name="Warfsmann J."/>
            <person name="Weissenbach J."/>
            <person name="White D.D."/>
            <person name="White J.D."/>
            <person name="Wiley G.B."/>
            <person name="Wincker P."/>
            <person name="Xing Y."/>
            <person name="Yang L."/>
            <person name="Yao Z."/>
            <person name="Ying F."/>
            <person name="Zhai J."/>
            <person name="Zhou L."/>
            <person name="Zuber A."/>
            <person name="Denarie J."/>
            <person name="Dixon R.A."/>
            <person name="May G.D."/>
            <person name="Schwartz D.C."/>
            <person name="Rogers J."/>
            <person name="Quetier F."/>
            <person name="Town C.D."/>
            <person name="Roe B.A."/>
        </authorList>
    </citation>
    <scope>NUCLEOTIDE SEQUENCE [LARGE SCALE GENOMIC DNA]</scope>
    <source>
        <strain evidence="2">A17</strain>
        <strain evidence="4 5">cv. Jemalong A17</strain>
    </source>
</reference>
<sequence>MEAISKFPHTHQPIRSISFPTRGNPSSQRIEELLNHLKHHHQNSLSSNIHLEAEKIQSDLVGLAEIYNCMEELFNSPQTQQSLLRYQDGKLISDSLCSSITLLDACECSRDLLLVLREHIQTLQSAIRRRRKGDSSIENSVSSYENFRKKARKKISYQLLELKKMQNKVNSFSLCDQDQQLAFLVRVLREVNTITISILSSVLLFFSMPALGTKGSSLISKLKPMVFFSYEKEGKNKNEVEDLNNALCSLIGKDKNSDHSNSEGQRALRLLETLNVNVDSLEGGLDCIFRCLVKNRVLCLNMLTH</sequence>
<evidence type="ECO:0000256" key="1">
    <source>
        <dbReference type="SAM" id="MobiDB-lite"/>
    </source>
</evidence>
<dbReference type="Gramene" id="rna29458">
    <property type="protein sequence ID" value="RHN54420.1"/>
    <property type="gene ID" value="gene29458"/>
</dbReference>
<dbReference type="EnsemblPlants" id="AES95269">
    <property type="protein sequence ID" value="AES95269"/>
    <property type="gene ID" value="MTR_5g023650"/>
</dbReference>
<dbReference type="GO" id="GO:0048367">
    <property type="term" value="P:shoot system development"/>
    <property type="evidence" value="ECO:0007669"/>
    <property type="project" value="InterPro"/>
</dbReference>
<evidence type="ECO:0000313" key="3">
    <source>
        <dbReference type="EMBL" id="RHN54420.1"/>
    </source>
</evidence>
<reference evidence="3" key="4">
    <citation type="journal article" date="2018" name="Nat. Plants">
        <title>Whole-genome landscape of Medicago truncatula symbiotic genes.</title>
        <authorList>
            <person name="Pecrix Y."/>
            <person name="Gamas P."/>
            <person name="Carrere S."/>
        </authorList>
    </citation>
    <scope>NUCLEOTIDE SEQUENCE</scope>
    <source>
        <tissue evidence="3">Leaves</tissue>
    </source>
</reference>
<dbReference type="InterPro" id="IPR004320">
    <property type="entry name" value="BPS1_pln"/>
</dbReference>
<dbReference type="OMA" id="IVAMREH"/>
<evidence type="ECO:0000313" key="5">
    <source>
        <dbReference type="Proteomes" id="UP000002051"/>
    </source>
</evidence>
<dbReference type="Proteomes" id="UP000265566">
    <property type="component" value="Chromosome 5"/>
</dbReference>
<dbReference type="GO" id="GO:0048364">
    <property type="term" value="P:root development"/>
    <property type="evidence" value="ECO:0007669"/>
    <property type="project" value="InterPro"/>
</dbReference>
<dbReference type="EMBL" id="PSQE01000005">
    <property type="protein sequence ID" value="RHN54420.1"/>
    <property type="molecule type" value="Genomic_DNA"/>
</dbReference>
<evidence type="ECO:0000313" key="4">
    <source>
        <dbReference type="EnsemblPlants" id="AES95269"/>
    </source>
</evidence>